<evidence type="ECO:0000313" key="6">
    <source>
        <dbReference type="Proteomes" id="UP000070250"/>
    </source>
</evidence>
<comment type="subcellular location">
    <subcellularLocation>
        <location evidence="3">Cytoplasm</location>
    </subcellularLocation>
    <text evidence="3">The tmRNA-SmpB complex associates with stalled 70S ribosomes.</text>
</comment>
<dbReference type="HAMAP" id="MF_00023">
    <property type="entry name" value="SmpB"/>
    <property type="match status" value="1"/>
</dbReference>
<dbReference type="GO" id="GO:0070930">
    <property type="term" value="P:trans-translation-dependent protein tagging"/>
    <property type="evidence" value="ECO:0007669"/>
    <property type="project" value="TreeGrafter"/>
</dbReference>
<evidence type="ECO:0000256" key="4">
    <source>
        <dbReference type="SAM" id="MobiDB-lite"/>
    </source>
</evidence>
<keyword evidence="1 3" id="KW-0963">Cytoplasm</keyword>
<evidence type="ECO:0000313" key="5">
    <source>
        <dbReference type="EMBL" id="AMN46803.1"/>
    </source>
</evidence>
<dbReference type="KEGG" id="sdf:ACG33_06760"/>
<dbReference type="GO" id="GO:0070929">
    <property type="term" value="P:trans-translation"/>
    <property type="evidence" value="ECO:0007669"/>
    <property type="project" value="UniProtKB-UniRule"/>
</dbReference>
<comment type="similarity">
    <text evidence="3">Belongs to the SmpB family.</text>
</comment>
<evidence type="ECO:0000256" key="3">
    <source>
        <dbReference type="HAMAP-Rule" id="MF_00023"/>
    </source>
</evidence>
<dbReference type="Gene3D" id="2.40.280.10">
    <property type="match status" value="1"/>
</dbReference>
<proteinExistence type="inferred from homology"/>
<protein>
    <recommendedName>
        <fullName evidence="3">SsrA-binding protein</fullName>
    </recommendedName>
    <alternativeName>
        <fullName evidence="3">Small protein B</fullName>
    </alternativeName>
</protein>
<keyword evidence="6" id="KW-1185">Reference proteome</keyword>
<dbReference type="GO" id="GO:0003723">
    <property type="term" value="F:RNA binding"/>
    <property type="evidence" value="ECO:0007669"/>
    <property type="project" value="UniProtKB-UniRule"/>
</dbReference>
<dbReference type="SUPFAM" id="SSF74982">
    <property type="entry name" value="Small protein B (SmpB)"/>
    <property type="match status" value="1"/>
</dbReference>
<accession>A0A127F8P1</accession>
<dbReference type="NCBIfam" id="NF003843">
    <property type="entry name" value="PRK05422.1"/>
    <property type="match status" value="1"/>
</dbReference>
<dbReference type="RefSeq" id="WP_066919802.1">
    <property type="nucleotide sequence ID" value="NZ_CP011971.1"/>
</dbReference>
<evidence type="ECO:0000256" key="2">
    <source>
        <dbReference type="ARBA" id="ARBA00022884"/>
    </source>
</evidence>
<reference evidence="5 6" key="1">
    <citation type="submission" date="2015-06" db="EMBL/GenBank/DDBJ databases">
        <title>A Comprehensive Approach to Explore the Metabolic and Phylogenetic Diversity of Bacterial Steroid Degradation in the Environment: Testosterone as an Example.</title>
        <authorList>
            <person name="Yang F.-C."/>
            <person name="Chen Y.-L."/>
            <person name="Yu C.-P."/>
            <person name="Tang S.-L."/>
            <person name="Wang P.-H."/>
            <person name="Ismail W."/>
            <person name="Wang C.-H."/>
            <person name="Yang C.-Y."/>
            <person name="Chiang Y.-R."/>
        </authorList>
    </citation>
    <scope>NUCLEOTIDE SEQUENCE [LARGE SCALE GENOMIC DNA]</scope>
    <source>
        <strain evidence="5 6">DSM 18526</strain>
    </source>
</reference>
<keyword evidence="2 3" id="KW-0694">RNA-binding</keyword>
<dbReference type="InterPro" id="IPR000037">
    <property type="entry name" value="SsrA-bd_prot"/>
</dbReference>
<comment type="function">
    <text evidence="3">Required for rescue of stalled ribosomes mediated by trans-translation. Binds to transfer-messenger RNA (tmRNA), required for stable association of tmRNA with ribosomes. tmRNA and SmpB together mimic tRNA shape, replacing the anticodon stem-loop with SmpB. tmRNA is encoded by the ssrA gene; the 2 termini fold to resemble tRNA(Ala) and it encodes a 'tag peptide', a short internal open reading frame. During trans-translation Ala-aminoacylated tmRNA acts like a tRNA, entering the A-site of stalled ribosomes, displacing the stalled mRNA. The ribosome then switches to translate the ORF on the tmRNA; the nascent peptide is terminated with the 'tag peptide' encoded by the tmRNA and targeted for degradation. The ribosome is freed to recommence translation, which seems to be the essential function of trans-translation.</text>
</comment>
<organism evidence="5 6">
    <name type="scientific">Steroidobacter denitrificans</name>
    <dbReference type="NCBI Taxonomy" id="465721"/>
    <lineage>
        <taxon>Bacteria</taxon>
        <taxon>Pseudomonadati</taxon>
        <taxon>Pseudomonadota</taxon>
        <taxon>Gammaproteobacteria</taxon>
        <taxon>Steroidobacterales</taxon>
        <taxon>Steroidobacteraceae</taxon>
        <taxon>Steroidobacter</taxon>
    </lineage>
</organism>
<dbReference type="OrthoDB" id="9805462at2"/>
<dbReference type="STRING" id="465721.ACG33_06760"/>
<dbReference type="Pfam" id="PF01668">
    <property type="entry name" value="SmpB"/>
    <property type="match status" value="1"/>
</dbReference>
<dbReference type="PANTHER" id="PTHR30308:SF2">
    <property type="entry name" value="SSRA-BINDING PROTEIN"/>
    <property type="match status" value="1"/>
</dbReference>
<dbReference type="PATRIC" id="fig|465721.4.peg.1441"/>
<dbReference type="CDD" id="cd09294">
    <property type="entry name" value="SmpB"/>
    <property type="match status" value="1"/>
</dbReference>
<dbReference type="PANTHER" id="PTHR30308">
    <property type="entry name" value="TMRNA-BINDING COMPONENT OF TRANS-TRANSLATION TAGGING COMPLEX"/>
    <property type="match status" value="1"/>
</dbReference>
<dbReference type="AlphaFoldDB" id="A0A127F8P1"/>
<evidence type="ECO:0000256" key="1">
    <source>
        <dbReference type="ARBA" id="ARBA00022490"/>
    </source>
</evidence>
<gene>
    <name evidence="3 5" type="primary">smpB</name>
    <name evidence="5" type="ORF">ACG33_06760</name>
</gene>
<dbReference type="PROSITE" id="PS01317">
    <property type="entry name" value="SSRP"/>
    <property type="match status" value="1"/>
</dbReference>
<dbReference type="InterPro" id="IPR020081">
    <property type="entry name" value="SsrA-bd_prot_CS"/>
</dbReference>
<feature type="region of interest" description="Disordered" evidence="4">
    <location>
        <begin position="128"/>
        <end position="159"/>
    </location>
</feature>
<name>A0A127F8P1_STEDE</name>
<dbReference type="Proteomes" id="UP000070250">
    <property type="component" value="Chromosome"/>
</dbReference>
<dbReference type="InterPro" id="IPR023620">
    <property type="entry name" value="SmpB"/>
</dbReference>
<feature type="compositionally biased region" description="Basic and acidic residues" evidence="4">
    <location>
        <begin position="131"/>
        <end position="152"/>
    </location>
</feature>
<dbReference type="EMBL" id="CP011971">
    <property type="protein sequence ID" value="AMN46803.1"/>
    <property type="molecule type" value="Genomic_DNA"/>
</dbReference>
<dbReference type="GO" id="GO:0005829">
    <property type="term" value="C:cytosol"/>
    <property type="evidence" value="ECO:0007669"/>
    <property type="project" value="TreeGrafter"/>
</dbReference>
<dbReference type="NCBIfam" id="TIGR00086">
    <property type="entry name" value="smpB"/>
    <property type="match status" value="1"/>
</dbReference>
<sequence>MSKKKSRADTPTIAENRKARYDYFIEDTYEAGLALQGWEVKSLRAGRAQLKEAYVFIRDAEAYLFGAHISALPTASTHIVPDPVRTRKLLLNRAELDQLVGAVERRGYTLVPLELYWKNGKAKLRIGLAKGKKEHDKRDTEKDRDWKREKSRLMKHSAR</sequence>